<organism evidence="2">
    <name type="scientific">Culex pipiens</name>
    <name type="common">House mosquito</name>
    <dbReference type="NCBI Taxonomy" id="7175"/>
    <lineage>
        <taxon>Eukaryota</taxon>
        <taxon>Metazoa</taxon>
        <taxon>Ecdysozoa</taxon>
        <taxon>Arthropoda</taxon>
        <taxon>Hexapoda</taxon>
        <taxon>Insecta</taxon>
        <taxon>Pterygota</taxon>
        <taxon>Neoptera</taxon>
        <taxon>Endopterygota</taxon>
        <taxon>Diptera</taxon>
        <taxon>Nematocera</taxon>
        <taxon>Culicoidea</taxon>
        <taxon>Culicidae</taxon>
        <taxon>Culicinae</taxon>
        <taxon>Culicini</taxon>
        <taxon>Culex</taxon>
        <taxon>Culex</taxon>
    </lineage>
</organism>
<accession>A0A8D8ATK8</accession>
<protein>
    <submittedName>
        <fullName evidence="2">(northern house mosquito) hypothetical protein</fullName>
    </submittedName>
</protein>
<sequence>MIRMIRHRWLLSKRLIQSNNNKDNNNSSRINPGSRRIRNRPLHSCSPNFRRWPFRMVRRKEQRRSNPSRTSRTSANARSVATCTWSPSVRTWVRLASCVARRDTLRPYVGRRSSRGSHGAFMNRHNQENETFLLWNQPGTNFFEPYLNAKFKKGKRIGRK</sequence>
<reference evidence="2" key="1">
    <citation type="submission" date="2021-05" db="EMBL/GenBank/DDBJ databases">
        <authorList>
            <person name="Alioto T."/>
            <person name="Alioto T."/>
            <person name="Gomez Garrido J."/>
        </authorList>
    </citation>
    <scope>NUCLEOTIDE SEQUENCE</scope>
</reference>
<dbReference type="EMBL" id="HBUE01044469">
    <property type="protein sequence ID" value="CAG6461975.1"/>
    <property type="molecule type" value="Transcribed_RNA"/>
</dbReference>
<feature type="region of interest" description="Disordered" evidence="1">
    <location>
        <begin position="56"/>
        <end position="76"/>
    </location>
</feature>
<evidence type="ECO:0000313" key="2">
    <source>
        <dbReference type="EMBL" id="CAG6461975.1"/>
    </source>
</evidence>
<feature type="region of interest" description="Disordered" evidence="1">
    <location>
        <begin position="18"/>
        <end position="44"/>
    </location>
</feature>
<feature type="compositionally biased region" description="Low complexity" evidence="1">
    <location>
        <begin position="18"/>
        <end position="31"/>
    </location>
</feature>
<dbReference type="AlphaFoldDB" id="A0A8D8ATK8"/>
<evidence type="ECO:0000256" key="1">
    <source>
        <dbReference type="SAM" id="MobiDB-lite"/>
    </source>
</evidence>
<feature type="compositionally biased region" description="Low complexity" evidence="1">
    <location>
        <begin position="65"/>
        <end position="76"/>
    </location>
</feature>
<name>A0A8D8ATK8_CULPI</name>
<proteinExistence type="predicted"/>